<dbReference type="GO" id="GO:0005737">
    <property type="term" value="C:cytoplasm"/>
    <property type="evidence" value="ECO:0007669"/>
    <property type="project" value="UniProtKB-ARBA"/>
</dbReference>
<keyword evidence="7" id="KW-0067">ATP-binding</keyword>
<comment type="function">
    <text evidence="2">Catalyzes the phosphorylation of D-fructose 6-phosphate to fructose 1,6-bisphosphate by ATP, the first committing step of glycolysis.</text>
</comment>
<dbReference type="Pfam" id="PF00365">
    <property type="entry name" value="PFK"/>
    <property type="match status" value="1"/>
</dbReference>
<comment type="cofactor">
    <cofactor evidence="1">
        <name>Mg(2+)</name>
        <dbReference type="ChEBI" id="CHEBI:18420"/>
    </cofactor>
</comment>
<dbReference type="GO" id="GO:0003872">
    <property type="term" value="F:6-phosphofructokinase activity"/>
    <property type="evidence" value="ECO:0007669"/>
    <property type="project" value="UniProtKB-EC"/>
</dbReference>
<keyword evidence="8" id="KW-0460">Magnesium</keyword>
<evidence type="ECO:0000256" key="6">
    <source>
        <dbReference type="ARBA" id="ARBA00022777"/>
    </source>
</evidence>
<evidence type="ECO:0000259" key="11">
    <source>
        <dbReference type="Pfam" id="PF00365"/>
    </source>
</evidence>
<dbReference type="PANTHER" id="PTHR45770">
    <property type="entry name" value="ATP-DEPENDENT 6-PHOSPHOFRUCTOKINASE 1"/>
    <property type="match status" value="1"/>
</dbReference>
<dbReference type="EMBL" id="VLTN01000001">
    <property type="protein sequence ID" value="KAA0157728.1"/>
    <property type="molecule type" value="Genomic_DNA"/>
</dbReference>
<gene>
    <name evidence="12" type="ORF">FNF29_00302</name>
</gene>
<dbReference type="Proteomes" id="UP000323011">
    <property type="component" value="Unassembled WGS sequence"/>
</dbReference>
<name>A0A5A8CY69_CAFRO</name>
<keyword evidence="13" id="KW-1185">Reference proteome</keyword>
<organism evidence="12 13">
    <name type="scientific">Cafeteria roenbergensis</name>
    <name type="common">Marine flagellate</name>
    <dbReference type="NCBI Taxonomy" id="33653"/>
    <lineage>
        <taxon>Eukaryota</taxon>
        <taxon>Sar</taxon>
        <taxon>Stramenopiles</taxon>
        <taxon>Bigyra</taxon>
        <taxon>Opalozoa</taxon>
        <taxon>Bicosoecida</taxon>
        <taxon>Cafeteriaceae</taxon>
        <taxon>Cafeteria</taxon>
    </lineage>
</organism>
<evidence type="ECO:0000256" key="2">
    <source>
        <dbReference type="ARBA" id="ARBA00002659"/>
    </source>
</evidence>
<comment type="catalytic activity">
    <reaction evidence="10">
        <text>beta-D-fructose 6-phosphate + ATP = beta-D-fructose 1,6-bisphosphate + ADP + H(+)</text>
        <dbReference type="Rhea" id="RHEA:16109"/>
        <dbReference type="ChEBI" id="CHEBI:15378"/>
        <dbReference type="ChEBI" id="CHEBI:30616"/>
        <dbReference type="ChEBI" id="CHEBI:32966"/>
        <dbReference type="ChEBI" id="CHEBI:57634"/>
        <dbReference type="ChEBI" id="CHEBI:456216"/>
        <dbReference type="EC" id="2.7.1.11"/>
    </reaction>
</comment>
<dbReference type="InterPro" id="IPR050929">
    <property type="entry name" value="PFKA"/>
</dbReference>
<evidence type="ECO:0000256" key="8">
    <source>
        <dbReference type="ARBA" id="ARBA00022842"/>
    </source>
</evidence>
<reference evidence="12 13" key="1">
    <citation type="submission" date="2019-07" db="EMBL/GenBank/DDBJ databases">
        <title>Genomes of Cafeteria roenbergensis.</title>
        <authorList>
            <person name="Fischer M.G."/>
            <person name="Hackl T."/>
            <person name="Roman M."/>
        </authorList>
    </citation>
    <scope>NUCLEOTIDE SEQUENCE [LARGE SCALE GENOMIC DNA]</scope>
    <source>
        <strain evidence="12 13">BVI</strain>
    </source>
</reference>
<dbReference type="AlphaFoldDB" id="A0A5A8CY69"/>
<keyword evidence="9" id="KW-0324">Glycolysis</keyword>
<keyword evidence="4" id="KW-0479">Metal-binding</keyword>
<keyword evidence="6" id="KW-0418">Kinase</keyword>
<dbReference type="NCBIfam" id="NF005301">
    <property type="entry name" value="PRK06830.1"/>
    <property type="match status" value="1"/>
</dbReference>
<sequence length="504" mass="53277">MAAASASAPYKGTTIVIPPEEVTLLDVPRMSEGSCFPSPLTARRWPDNKNFVAHGDFFVRVRWSEPHSSGAAKPATPPERLAFLRAGPCERICRKPEDVRAAIVTCGGLACGLNVVVREIVMALWFQYDVRTVFGIRKGYRGFYSEDEPPIELTPKAVSAIHTEGGTVLGSSRGGFDAEKILGGIKRLGINAVFVIGGDGTHRGALVLAKALSEAGVDCAVAGVPKTIDRDIPMIDRTFGFDTAIEHARHAITCAHTEATSARNGVGIVKLMGRNAGFIALHASLASRDVNACLIPEVPFTLRALNLWLDRRLKDRGHALIVVAEGCSPADAAEYGVDTAAEPERDASGNAKLADVGEMVKGAVNKYFKTEHPGRDVNVKYIDPSYIIRSAPANATDSVLCAELAFAAVHGVLAGYTEFTVGTVDGEMAWLPISEVATRPPRKVDSDGSQYARLVLSTGQPDFSGSVPGAPAREAVWQQAAAKTGKLALPADGAAAACPSAPAQ</sequence>
<evidence type="ECO:0000256" key="10">
    <source>
        <dbReference type="ARBA" id="ARBA00048070"/>
    </source>
</evidence>
<proteinExistence type="predicted"/>
<protein>
    <recommendedName>
        <fullName evidence="11">Phosphofructokinase domain-containing protein</fullName>
    </recommendedName>
</protein>
<dbReference type="InterPro" id="IPR000023">
    <property type="entry name" value="Phosphofructokinase_dom"/>
</dbReference>
<dbReference type="GO" id="GO:0005524">
    <property type="term" value="F:ATP binding"/>
    <property type="evidence" value="ECO:0007669"/>
    <property type="project" value="UniProtKB-KW"/>
</dbReference>
<dbReference type="UniPathway" id="UPA00109">
    <property type="reaction ID" value="UER00182"/>
</dbReference>
<evidence type="ECO:0000256" key="1">
    <source>
        <dbReference type="ARBA" id="ARBA00001946"/>
    </source>
</evidence>
<evidence type="ECO:0000256" key="4">
    <source>
        <dbReference type="ARBA" id="ARBA00022723"/>
    </source>
</evidence>
<dbReference type="FunFam" id="3.40.50.450:FF:000002">
    <property type="entry name" value="ATP-dependent 6-phosphofructokinase"/>
    <property type="match status" value="1"/>
</dbReference>
<dbReference type="PRINTS" id="PR00476">
    <property type="entry name" value="PHFRCTKINASE"/>
</dbReference>
<dbReference type="InterPro" id="IPR022953">
    <property type="entry name" value="ATP_PFK"/>
</dbReference>
<evidence type="ECO:0000256" key="9">
    <source>
        <dbReference type="ARBA" id="ARBA00023152"/>
    </source>
</evidence>
<dbReference type="GO" id="GO:0006002">
    <property type="term" value="P:fructose 6-phosphate metabolic process"/>
    <property type="evidence" value="ECO:0007669"/>
    <property type="project" value="InterPro"/>
</dbReference>
<keyword evidence="5" id="KW-0547">Nucleotide-binding</keyword>
<evidence type="ECO:0000256" key="5">
    <source>
        <dbReference type="ARBA" id="ARBA00022741"/>
    </source>
</evidence>
<dbReference type="SUPFAM" id="SSF53784">
    <property type="entry name" value="Phosphofructokinase"/>
    <property type="match status" value="1"/>
</dbReference>
<dbReference type="OMA" id="GQKDPCC"/>
<comment type="caution">
    <text evidence="12">The sequence shown here is derived from an EMBL/GenBank/DDBJ whole genome shotgun (WGS) entry which is preliminary data.</text>
</comment>
<evidence type="ECO:0000256" key="3">
    <source>
        <dbReference type="ARBA" id="ARBA00022679"/>
    </source>
</evidence>
<feature type="domain" description="Phosphofructokinase" evidence="11">
    <location>
        <begin position="100"/>
        <end position="410"/>
    </location>
</feature>
<accession>A0A5A8CY69</accession>
<keyword evidence="3" id="KW-0808">Transferase</keyword>
<dbReference type="InterPro" id="IPR035966">
    <property type="entry name" value="PKF_sf"/>
</dbReference>
<evidence type="ECO:0000313" key="12">
    <source>
        <dbReference type="EMBL" id="KAA0157728.1"/>
    </source>
</evidence>
<dbReference type="GO" id="GO:0046872">
    <property type="term" value="F:metal ion binding"/>
    <property type="evidence" value="ECO:0007669"/>
    <property type="project" value="UniProtKB-KW"/>
</dbReference>
<evidence type="ECO:0000313" key="13">
    <source>
        <dbReference type="Proteomes" id="UP000323011"/>
    </source>
</evidence>
<dbReference type="Gene3D" id="3.40.50.450">
    <property type="match status" value="1"/>
</dbReference>
<evidence type="ECO:0000256" key="7">
    <source>
        <dbReference type="ARBA" id="ARBA00022840"/>
    </source>
</evidence>